<dbReference type="InterPro" id="IPR035914">
    <property type="entry name" value="Sperma_CUB_dom_sf"/>
</dbReference>
<reference evidence="5 6" key="1">
    <citation type="submission" date="2024-07" db="EMBL/GenBank/DDBJ databases">
        <title>Chromosome-level genome assembly of the water stick insect Ranatra chinensis (Heteroptera: Nepidae).</title>
        <authorList>
            <person name="Liu X."/>
        </authorList>
    </citation>
    <scope>NUCLEOTIDE SEQUENCE [LARGE SCALE GENOMIC DNA]</scope>
    <source>
        <strain evidence="5">Cailab_2021Rc</strain>
        <tissue evidence="5">Muscle</tissue>
    </source>
</reference>
<dbReference type="InterPro" id="IPR000859">
    <property type="entry name" value="CUB_dom"/>
</dbReference>
<comment type="caution">
    <text evidence="3">Lacks conserved residue(s) required for the propagation of feature annotation.</text>
</comment>
<evidence type="ECO:0000313" key="6">
    <source>
        <dbReference type="Proteomes" id="UP001558652"/>
    </source>
</evidence>
<dbReference type="EMBL" id="JBFDAA010000005">
    <property type="protein sequence ID" value="KAL1132413.1"/>
    <property type="molecule type" value="Genomic_DNA"/>
</dbReference>
<feature type="domain" description="CUB" evidence="4">
    <location>
        <begin position="7"/>
        <end position="115"/>
    </location>
</feature>
<evidence type="ECO:0000256" key="2">
    <source>
        <dbReference type="ARBA" id="ARBA00023157"/>
    </source>
</evidence>
<evidence type="ECO:0000313" key="5">
    <source>
        <dbReference type="EMBL" id="KAL1132413.1"/>
    </source>
</evidence>
<organism evidence="5 6">
    <name type="scientific">Ranatra chinensis</name>
    <dbReference type="NCBI Taxonomy" id="642074"/>
    <lineage>
        <taxon>Eukaryota</taxon>
        <taxon>Metazoa</taxon>
        <taxon>Ecdysozoa</taxon>
        <taxon>Arthropoda</taxon>
        <taxon>Hexapoda</taxon>
        <taxon>Insecta</taxon>
        <taxon>Pterygota</taxon>
        <taxon>Neoptera</taxon>
        <taxon>Paraneoptera</taxon>
        <taxon>Hemiptera</taxon>
        <taxon>Heteroptera</taxon>
        <taxon>Panheteroptera</taxon>
        <taxon>Nepomorpha</taxon>
        <taxon>Nepidae</taxon>
        <taxon>Ranatrinae</taxon>
        <taxon>Ranatra</taxon>
    </lineage>
</organism>
<evidence type="ECO:0000256" key="1">
    <source>
        <dbReference type="ARBA" id="ARBA00022737"/>
    </source>
</evidence>
<dbReference type="AlphaFoldDB" id="A0ABD0Z8G9"/>
<dbReference type="PROSITE" id="PS01180">
    <property type="entry name" value="CUB"/>
    <property type="match status" value="2"/>
</dbReference>
<keyword evidence="1" id="KW-0677">Repeat</keyword>
<name>A0ABD0Z8G9_9HEMI</name>
<sequence>MLFFTACTRNFTSEQGRILKSRLVANCYLTVIAPDPNATVSLYFSDISLVYRDQCLISKLQVFDGLTDTSPLLTTACGHQLPSPVFSTGRNILIKFTNTPGNSYMASFDITYTTTTKGRGCGGTIFNYGGIFSSPFYPGNYRNNTICRWDISVPVGNVIAIKFMGIL</sequence>
<dbReference type="PANTHER" id="PTHR24251">
    <property type="entry name" value="OVOCHYMASE-RELATED"/>
    <property type="match status" value="1"/>
</dbReference>
<dbReference type="CDD" id="cd00041">
    <property type="entry name" value="CUB"/>
    <property type="match status" value="2"/>
</dbReference>
<proteinExistence type="predicted"/>
<dbReference type="Proteomes" id="UP001558652">
    <property type="component" value="Unassembled WGS sequence"/>
</dbReference>
<comment type="caution">
    <text evidence="5">The sequence shown here is derived from an EMBL/GenBank/DDBJ whole genome shotgun (WGS) entry which is preliminary data.</text>
</comment>
<dbReference type="Gene3D" id="2.60.120.290">
    <property type="entry name" value="Spermadhesin, CUB domain"/>
    <property type="match status" value="2"/>
</dbReference>
<keyword evidence="2" id="KW-1015">Disulfide bond</keyword>
<keyword evidence="6" id="KW-1185">Reference proteome</keyword>
<gene>
    <name evidence="5" type="ORF">AAG570_010368</name>
</gene>
<feature type="domain" description="CUB" evidence="4">
    <location>
        <begin position="121"/>
        <end position="167"/>
    </location>
</feature>
<dbReference type="Pfam" id="PF00431">
    <property type="entry name" value="CUB"/>
    <property type="match status" value="2"/>
</dbReference>
<evidence type="ECO:0000256" key="3">
    <source>
        <dbReference type="PROSITE-ProRule" id="PRU00059"/>
    </source>
</evidence>
<dbReference type="PANTHER" id="PTHR24251:SF37">
    <property type="entry name" value="CUB DOMAIN-CONTAINING PROTEIN"/>
    <property type="match status" value="1"/>
</dbReference>
<dbReference type="SMART" id="SM00042">
    <property type="entry name" value="CUB"/>
    <property type="match status" value="1"/>
</dbReference>
<evidence type="ECO:0000259" key="4">
    <source>
        <dbReference type="PROSITE" id="PS01180"/>
    </source>
</evidence>
<accession>A0ABD0Z8G9</accession>
<protein>
    <recommendedName>
        <fullName evidence="4">CUB domain-containing protein</fullName>
    </recommendedName>
</protein>
<dbReference type="SUPFAM" id="SSF49854">
    <property type="entry name" value="Spermadhesin, CUB domain"/>
    <property type="match status" value="2"/>
</dbReference>